<dbReference type="AlphaFoldDB" id="A0A8C6YB95"/>
<accession>A0A8C6YB95</accession>
<evidence type="ECO:0000313" key="1">
    <source>
        <dbReference type="Ensembl" id="ENSNNAP00000026233.1"/>
    </source>
</evidence>
<proteinExistence type="predicted"/>
<name>A0A8C6YB95_NAJNA</name>
<dbReference type="Proteomes" id="UP000694559">
    <property type="component" value="Unplaced"/>
</dbReference>
<keyword evidence="2" id="KW-1185">Reference proteome</keyword>
<reference evidence="1" key="1">
    <citation type="submission" date="2025-08" db="UniProtKB">
        <authorList>
            <consortium name="Ensembl"/>
        </authorList>
    </citation>
    <scope>IDENTIFICATION</scope>
</reference>
<protein>
    <submittedName>
        <fullName evidence="1">Uncharacterized protein</fullName>
    </submittedName>
</protein>
<dbReference type="Ensembl" id="ENSNNAT00000027506.1">
    <property type="protein sequence ID" value="ENSNNAP00000026233.1"/>
    <property type="gene ID" value="ENSNNAG00000017087.1"/>
</dbReference>
<evidence type="ECO:0000313" key="2">
    <source>
        <dbReference type="Proteomes" id="UP000694559"/>
    </source>
</evidence>
<organism evidence="1 2">
    <name type="scientific">Naja naja</name>
    <name type="common">Indian cobra</name>
    <dbReference type="NCBI Taxonomy" id="35670"/>
    <lineage>
        <taxon>Eukaryota</taxon>
        <taxon>Metazoa</taxon>
        <taxon>Chordata</taxon>
        <taxon>Craniata</taxon>
        <taxon>Vertebrata</taxon>
        <taxon>Euteleostomi</taxon>
        <taxon>Lepidosauria</taxon>
        <taxon>Squamata</taxon>
        <taxon>Bifurcata</taxon>
        <taxon>Unidentata</taxon>
        <taxon>Episquamata</taxon>
        <taxon>Toxicofera</taxon>
        <taxon>Serpentes</taxon>
        <taxon>Colubroidea</taxon>
        <taxon>Elapidae</taxon>
        <taxon>Elapinae</taxon>
        <taxon>Naja</taxon>
    </lineage>
</organism>
<reference evidence="1" key="2">
    <citation type="submission" date="2025-09" db="UniProtKB">
        <authorList>
            <consortium name="Ensembl"/>
        </authorList>
    </citation>
    <scope>IDENTIFICATION</scope>
</reference>
<sequence>MGLVTNSFLFNCCFLRSLRSIILPVRTSLVPRRKYFLLTTHPQLSLIPHYPLLQCGNTEAPKVASTRSASSREERGQPMILWAKTLTLWSAVLSATVQLASRTQVQ</sequence>